<dbReference type="EMBL" id="CP003326">
    <property type="protein sequence ID" value="AFS79603.1"/>
    <property type="molecule type" value="Genomic_DNA"/>
</dbReference>
<dbReference type="AlphaFoldDB" id="K0B0P9"/>
<dbReference type="GO" id="GO:0016020">
    <property type="term" value="C:membrane"/>
    <property type="evidence" value="ECO:0007669"/>
    <property type="project" value="UniProtKB-SubCell"/>
</dbReference>
<gene>
    <name evidence="14" type="primary">arlS</name>
    <name evidence="14" type="ordered locus">Curi_c26080</name>
</gene>
<evidence type="ECO:0000256" key="2">
    <source>
        <dbReference type="ARBA" id="ARBA00004141"/>
    </source>
</evidence>
<dbReference type="SUPFAM" id="SSF47384">
    <property type="entry name" value="Homodimeric domain of signal transducing histidine kinase"/>
    <property type="match status" value="1"/>
</dbReference>
<dbReference type="RefSeq" id="WP_014968737.1">
    <property type="nucleotide sequence ID" value="NC_018664.1"/>
</dbReference>
<dbReference type="Gene3D" id="1.10.287.130">
    <property type="match status" value="1"/>
</dbReference>
<dbReference type="EC" id="2.7.13.3" evidence="3"/>
<evidence type="ECO:0000313" key="14">
    <source>
        <dbReference type="EMBL" id="AFS79603.1"/>
    </source>
</evidence>
<dbReference type="SUPFAM" id="SSF55874">
    <property type="entry name" value="ATPase domain of HSP90 chaperone/DNA topoisomerase II/histidine kinase"/>
    <property type="match status" value="1"/>
</dbReference>
<dbReference type="InterPro" id="IPR050398">
    <property type="entry name" value="HssS/ArlS-like"/>
</dbReference>
<comment type="catalytic activity">
    <reaction evidence="1">
        <text>ATP + protein L-histidine = ADP + protein N-phospho-L-histidine.</text>
        <dbReference type="EC" id="2.7.13.3"/>
    </reaction>
</comment>
<evidence type="ECO:0000256" key="4">
    <source>
        <dbReference type="ARBA" id="ARBA00022553"/>
    </source>
</evidence>
<sequence length="514" mass="59325">MSREKQYLSKLIKLIIALFNIAIKQALDLVKSLYKLILRRLRFSITFKLTTVYAINFTLVLMILSALSIGGFIGYLGKVTKDSMEKDFNMASYYIRNNKENPYDDINKIINNENTYINIFDKNKKLIHATSSVKTKNDNSIVFYEKDKLKGSYYINDNYMFIKNNYGQYSEKTPFRDSGAINCLVFTEKLKLNEQYVYVQTIYTLDQEMLIIKSIFMVVLIIDIISILIIITIGSRYSRKMLIPIDKMISTVKNISANDLDTRLDVVKSYDELKDLAETFNDMLDRIQCSYENQRQFASDASHELRTPIAVIQGYANLLDRWGKDNNEVLEESIEAIKSESENMKDLIEKLLFLARGDKGTQKLEKKNFYINELIDEIIKETRLIDTTHEIMNENNEIIEINADPKLIKEALRIFIDNSIKYTQDGGKIKINSYLQRNKVIITIEDTGMGIAKEDIPNIFERFYRADKSRTKGTGGTGLGLAISKWIIVSHNGYIEVKSVVDMGTKIIVYLPIK</sequence>
<keyword evidence="7 14" id="KW-0418">Kinase</keyword>
<dbReference type="InterPro" id="IPR003660">
    <property type="entry name" value="HAMP_dom"/>
</dbReference>
<evidence type="ECO:0000259" key="12">
    <source>
        <dbReference type="PROSITE" id="PS50109"/>
    </source>
</evidence>
<dbReference type="Pfam" id="PF00512">
    <property type="entry name" value="HisKA"/>
    <property type="match status" value="1"/>
</dbReference>
<name>K0B0P9_GOTA9</name>
<organism evidence="14 15">
    <name type="scientific">Gottschalkia acidurici (strain ATCC 7906 / DSM 604 / BCRC 14475 / CIP 104303 / KCTC 5404 / NCIMB 10678 / 9a)</name>
    <name type="common">Clostridium acidurici</name>
    <dbReference type="NCBI Taxonomy" id="1128398"/>
    <lineage>
        <taxon>Bacteria</taxon>
        <taxon>Bacillati</taxon>
        <taxon>Bacillota</taxon>
        <taxon>Tissierellia</taxon>
        <taxon>Tissierellales</taxon>
        <taxon>Gottschalkiaceae</taxon>
        <taxon>Gottschalkia</taxon>
    </lineage>
</organism>
<dbReference type="CDD" id="cd00075">
    <property type="entry name" value="HATPase"/>
    <property type="match status" value="1"/>
</dbReference>
<evidence type="ECO:0000313" key="15">
    <source>
        <dbReference type="Proteomes" id="UP000006094"/>
    </source>
</evidence>
<evidence type="ECO:0000256" key="5">
    <source>
        <dbReference type="ARBA" id="ARBA00022679"/>
    </source>
</evidence>
<dbReference type="SMART" id="SM00304">
    <property type="entry name" value="HAMP"/>
    <property type="match status" value="1"/>
</dbReference>
<dbReference type="KEGG" id="cad:Curi_c26080"/>
<dbReference type="PANTHER" id="PTHR45528">
    <property type="entry name" value="SENSOR HISTIDINE KINASE CPXA"/>
    <property type="match status" value="1"/>
</dbReference>
<feature type="transmembrane region" description="Helical" evidence="11">
    <location>
        <begin position="12"/>
        <end position="34"/>
    </location>
</feature>
<feature type="transmembrane region" description="Helical" evidence="11">
    <location>
        <begin position="215"/>
        <end position="234"/>
    </location>
</feature>
<dbReference type="PROSITE" id="PS50885">
    <property type="entry name" value="HAMP"/>
    <property type="match status" value="1"/>
</dbReference>
<accession>K0B0P9</accession>
<dbReference type="SUPFAM" id="SSF158472">
    <property type="entry name" value="HAMP domain-like"/>
    <property type="match status" value="1"/>
</dbReference>
<dbReference type="InterPro" id="IPR036097">
    <property type="entry name" value="HisK_dim/P_sf"/>
</dbReference>
<keyword evidence="15" id="KW-1185">Reference proteome</keyword>
<dbReference type="InterPro" id="IPR003661">
    <property type="entry name" value="HisK_dim/P_dom"/>
</dbReference>
<reference evidence="14 15" key="1">
    <citation type="journal article" date="2012" name="PLoS ONE">
        <title>The purine-utilizing bacterium Clostridium acidurici 9a: a genome-guided metabolic reconsideration.</title>
        <authorList>
            <person name="Hartwich K."/>
            <person name="Poehlein A."/>
            <person name="Daniel R."/>
        </authorList>
    </citation>
    <scope>NUCLEOTIDE SEQUENCE [LARGE SCALE GENOMIC DNA]</scope>
    <source>
        <strain evidence="15">ATCC 7906 / DSM 604 / BCRC 14475 / CIP 104303 / KCTC 5404 / NCIMB 10678 / 9a</strain>
    </source>
</reference>
<evidence type="ECO:0000256" key="11">
    <source>
        <dbReference type="SAM" id="Phobius"/>
    </source>
</evidence>
<dbReference type="SMART" id="SM00387">
    <property type="entry name" value="HATPase_c"/>
    <property type="match status" value="1"/>
</dbReference>
<dbReference type="GO" id="GO:0000155">
    <property type="term" value="F:phosphorelay sensor kinase activity"/>
    <property type="evidence" value="ECO:0007669"/>
    <property type="project" value="InterPro"/>
</dbReference>
<evidence type="ECO:0000256" key="3">
    <source>
        <dbReference type="ARBA" id="ARBA00012438"/>
    </source>
</evidence>
<dbReference type="PRINTS" id="PR00344">
    <property type="entry name" value="BCTRLSENSOR"/>
</dbReference>
<dbReference type="Gene3D" id="6.10.340.10">
    <property type="match status" value="1"/>
</dbReference>
<dbReference type="InterPro" id="IPR005467">
    <property type="entry name" value="His_kinase_dom"/>
</dbReference>
<keyword evidence="8 11" id="KW-1133">Transmembrane helix</keyword>
<dbReference type="CDD" id="cd00082">
    <property type="entry name" value="HisKA"/>
    <property type="match status" value="1"/>
</dbReference>
<evidence type="ECO:0000256" key="1">
    <source>
        <dbReference type="ARBA" id="ARBA00000085"/>
    </source>
</evidence>
<dbReference type="FunFam" id="1.10.287.130:FF:000001">
    <property type="entry name" value="Two-component sensor histidine kinase"/>
    <property type="match status" value="1"/>
</dbReference>
<dbReference type="PATRIC" id="fig|1128398.3.peg.2684"/>
<dbReference type="CDD" id="cd06225">
    <property type="entry name" value="HAMP"/>
    <property type="match status" value="1"/>
</dbReference>
<dbReference type="STRING" id="1128398.Curi_c26080"/>
<dbReference type="Pfam" id="PF02518">
    <property type="entry name" value="HATPase_c"/>
    <property type="match status" value="1"/>
</dbReference>
<protein>
    <recommendedName>
        <fullName evidence="3">histidine kinase</fullName>
        <ecNumber evidence="3">2.7.13.3</ecNumber>
    </recommendedName>
</protein>
<evidence type="ECO:0000259" key="13">
    <source>
        <dbReference type="PROSITE" id="PS50885"/>
    </source>
</evidence>
<dbReference type="Proteomes" id="UP000006094">
    <property type="component" value="Chromosome"/>
</dbReference>
<evidence type="ECO:0000256" key="10">
    <source>
        <dbReference type="ARBA" id="ARBA00023136"/>
    </source>
</evidence>
<keyword evidence="10 11" id="KW-0472">Membrane</keyword>
<evidence type="ECO:0000256" key="8">
    <source>
        <dbReference type="ARBA" id="ARBA00022989"/>
    </source>
</evidence>
<dbReference type="PROSITE" id="PS50109">
    <property type="entry name" value="HIS_KIN"/>
    <property type="match status" value="1"/>
</dbReference>
<feature type="domain" description="HAMP" evidence="13">
    <location>
        <begin position="239"/>
        <end position="292"/>
    </location>
</feature>
<dbReference type="InterPro" id="IPR003594">
    <property type="entry name" value="HATPase_dom"/>
</dbReference>
<feature type="transmembrane region" description="Helical" evidence="11">
    <location>
        <begin position="54"/>
        <end position="76"/>
    </location>
</feature>
<dbReference type="FunFam" id="3.30.565.10:FF:000006">
    <property type="entry name" value="Sensor histidine kinase WalK"/>
    <property type="match status" value="1"/>
</dbReference>
<keyword evidence="6 11" id="KW-0812">Transmembrane</keyword>
<keyword evidence="9" id="KW-0902">Two-component regulatory system</keyword>
<evidence type="ECO:0000256" key="7">
    <source>
        <dbReference type="ARBA" id="ARBA00022777"/>
    </source>
</evidence>
<feature type="domain" description="Histidine kinase" evidence="12">
    <location>
        <begin position="300"/>
        <end position="514"/>
    </location>
</feature>
<comment type="subcellular location">
    <subcellularLocation>
        <location evidence="2">Membrane</location>
        <topology evidence="2">Multi-pass membrane protein</topology>
    </subcellularLocation>
</comment>
<dbReference type="Gene3D" id="3.30.565.10">
    <property type="entry name" value="Histidine kinase-like ATPase, C-terminal domain"/>
    <property type="match status" value="1"/>
</dbReference>
<dbReference type="OrthoDB" id="9762826at2"/>
<dbReference type="HOGENOM" id="CLU_000445_89_6_9"/>
<dbReference type="eggNOG" id="COG5002">
    <property type="taxonomic scope" value="Bacteria"/>
</dbReference>
<keyword evidence="4" id="KW-0597">Phosphoprotein</keyword>
<dbReference type="SMART" id="SM00388">
    <property type="entry name" value="HisKA"/>
    <property type="match status" value="1"/>
</dbReference>
<keyword evidence="5 14" id="KW-0808">Transferase</keyword>
<dbReference type="Pfam" id="PF00672">
    <property type="entry name" value="HAMP"/>
    <property type="match status" value="1"/>
</dbReference>
<dbReference type="InterPro" id="IPR036890">
    <property type="entry name" value="HATPase_C_sf"/>
</dbReference>
<evidence type="ECO:0000256" key="9">
    <source>
        <dbReference type="ARBA" id="ARBA00023012"/>
    </source>
</evidence>
<evidence type="ECO:0000256" key="6">
    <source>
        <dbReference type="ARBA" id="ARBA00022692"/>
    </source>
</evidence>
<dbReference type="InterPro" id="IPR004358">
    <property type="entry name" value="Sig_transdc_His_kin-like_C"/>
</dbReference>
<dbReference type="PANTHER" id="PTHR45528:SF12">
    <property type="entry name" value="SENSOR HISTIDINE KINASE ARSS"/>
    <property type="match status" value="1"/>
</dbReference>
<proteinExistence type="predicted"/>